<dbReference type="AlphaFoldDB" id="E0S7G6"/>
<dbReference type="HOGENOM" id="CLU_554422_0_0_1"/>
<evidence type="ECO:0000313" key="1">
    <source>
        <dbReference type="EMBL" id="ADM11645.1"/>
    </source>
</evidence>
<name>E0S7G6_ENCIT</name>
<reference evidence="1 2" key="2">
    <citation type="journal article" date="2012" name="Proc. Natl. Acad. Sci. U.S.A.">
        <title>Gain and loss of multiple functionally related, horizontally transferred genes in the reduced genomes of two microsporidian parasites.</title>
        <authorList>
            <person name="Pombert J.-F."/>
            <person name="Selman M."/>
            <person name="Burki F."/>
            <person name="Bardell F.T."/>
            <person name="Farinelli L."/>
            <person name="Solter L.F."/>
            <person name="Whitman D.W."/>
            <person name="Weiss L.M."/>
            <person name="Corradi N."/>
            <person name="Keeling P.J."/>
        </authorList>
    </citation>
    <scope>NUCLEOTIDE SEQUENCE [LARGE SCALE GENOMIC DNA]</scope>
    <source>
        <strain evidence="1 2">ATCC 50506</strain>
    </source>
</reference>
<protein>
    <submittedName>
        <fullName evidence="1">Uncharacterized protein</fullName>
    </submittedName>
</protein>
<reference evidence="1 2" key="1">
    <citation type="journal article" date="2010" name="Nat. Commun.">
        <title>The complete sequence of the smallest known nuclear genome from the microsporidian Encephalitozoon intestinalis.</title>
        <authorList>
            <person name="Corradi N."/>
            <person name="Pombert J.-F."/>
            <person name="Farinelli L."/>
            <person name="Didier E.S."/>
            <person name="Keeling P.J."/>
        </authorList>
    </citation>
    <scope>NUCLEOTIDE SEQUENCE [LARGE SCALE GENOMIC DNA]</scope>
    <source>
        <strain evidence="1 2">ATCC 50506</strain>
    </source>
</reference>
<dbReference type="EMBL" id="CP001947">
    <property type="protein sequence ID" value="ADM11645.1"/>
    <property type="molecule type" value="Genomic_DNA"/>
</dbReference>
<accession>E0S7G6</accession>
<dbReference type="RefSeq" id="XP_003073005.1">
    <property type="nucleotide sequence ID" value="XM_003072959.1"/>
</dbReference>
<keyword evidence="2" id="KW-1185">Reference proteome</keyword>
<organism evidence="1 2">
    <name type="scientific">Encephalitozoon intestinalis (strain ATCC 50506)</name>
    <name type="common">Microsporidian parasite</name>
    <name type="synonym">Septata intestinalis</name>
    <dbReference type="NCBI Taxonomy" id="876142"/>
    <lineage>
        <taxon>Eukaryota</taxon>
        <taxon>Fungi</taxon>
        <taxon>Fungi incertae sedis</taxon>
        <taxon>Microsporidia</taxon>
        <taxon>Unikaryonidae</taxon>
        <taxon>Encephalitozoon</taxon>
    </lineage>
</organism>
<gene>
    <name evidence="1" type="ORF">Eint_060370</name>
</gene>
<evidence type="ECO:0000313" key="2">
    <source>
        <dbReference type="Proteomes" id="UP000002313"/>
    </source>
</evidence>
<proteinExistence type="predicted"/>
<sequence length="501" mass="57463">MNNQVLIIGLDPAKISLPEVSSDNSFSKGNICIVQLKTAQQTSLLLRKLEGFPDIQAYSLKEFYSIMSAKEREYTPLKRLEPREFVDFQFSEREQFVVINNGVLSLLEQKNKEFEEIGTFEKAIRCLSSDDGVFVCFVGGRMIEFRTGRYLEMFSRIELGDEVVNMSFSPDNRFAVVSTKKETSVWDIFKNECLTKQQGVTGDTVLDEDHVYFLGLGKVFSLLQGKEVEPDPKLSFLKCIRHHNGQKVEFSDDRVQKIRYEVGEYKLSKTHANIEDIKFYFSGKRCFVLMTKNIQKKKVQFVESYGTDGITLTQLEGCVEQIEVSDKMFVVVDTKQTLSFYIRNRFGFGMAKQIRKEDDLLIALYDDICCVHDADTGNIEFYDNGELRSAYSHPSCTGISWSYSGLYAASVSAGDCSSGLVQMFNRNGKLLWKKVFNRLTLFMWRPFSHLSSEDKAKAVEEFSESIENDTSEEECTEDTSELLSRWKSYLISKKQRVLSLK</sequence>
<dbReference type="Proteomes" id="UP000002313">
    <property type="component" value="Chromosome VI"/>
</dbReference>
<dbReference type="GeneID" id="9699326"/>
<dbReference type="KEGG" id="ein:Eint_060370"/>
<dbReference type="VEuPathDB" id="MicrosporidiaDB:Eint_060370"/>
<dbReference type="OrthoDB" id="2194683at2759"/>
<dbReference type="SUPFAM" id="SSF82171">
    <property type="entry name" value="DPP6 N-terminal domain-like"/>
    <property type="match status" value="1"/>
</dbReference>